<comment type="caution">
    <text evidence="2">The sequence shown here is derived from an EMBL/GenBank/DDBJ whole genome shotgun (WGS) entry which is preliminary data.</text>
</comment>
<reference evidence="2" key="1">
    <citation type="journal article" date="2019" name="Sci. Rep.">
        <title>Draft genome of Tanacetum cinerariifolium, the natural source of mosquito coil.</title>
        <authorList>
            <person name="Yamashiro T."/>
            <person name="Shiraishi A."/>
            <person name="Satake H."/>
            <person name="Nakayama K."/>
        </authorList>
    </citation>
    <scope>NUCLEOTIDE SEQUENCE</scope>
</reference>
<proteinExistence type="predicted"/>
<accession>A0A6L2P0R6</accession>
<sequence length="309" mass="34634">MKTKTKLVPKSGAAINSTDSGRCNVVVSDGYEGVCGVGPSVPSKKQCVHASTSVPCRVEGSHVATNVVGPSVMRQLDKSDGDNSKTNGTREEKGKMIMTEPEITAIVDLRSTHCNKTIKAVVYRKWTSRHVYTRQPIKYCILIDKQGTPIQANMDVKDVEYFNQLLPLRKAYKILGFSCEQTGLWEQTLDNPTSLIFGKFINLEEIPSHDFPEHYFNFSSYNELPARADIRNAILTYYVGRIQAVSRIYTLGDPTTNRTRRRIVDIQNLRLSVKFLISGVWRISLHYAAYGVNQYCCKILIARGGQSSN</sequence>
<dbReference type="Gene3D" id="2.40.50.140">
    <property type="entry name" value="Nucleic acid-binding proteins"/>
    <property type="match status" value="1"/>
</dbReference>
<dbReference type="InterPro" id="IPR012340">
    <property type="entry name" value="NA-bd_OB-fold"/>
</dbReference>
<protein>
    <submittedName>
        <fullName evidence="2">Uncharacterized protein</fullName>
    </submittedName>
</protein>
<dbReference type="AlphaFoldDB" id="A0A6L2P0R6"/>
<name>A0A6L2P0R6_TANCI</name>
<dbReference type="SUPFAM" id="SSF50249">
    <property type="entry name" value="Nucleic acid-binding proteins"/>
    <property type="match status" value="1"/>
</dbReference>
<organism evidence="2">
    <name type="scientific">Tanacetum cinerariifolium</name>
    <name type="common">Dalmatian daisy</name>
    <name type="synonym">Chrysanthemum cinerariifolium</name>
    <dbReference type="NCBI Taxonomy" id="118510"/>
    <lineage>
        <taxon>Eukaryota</taxon>
        <taxon>Viridiplantae</taxon>
        <taxon>Streptophyta</taxon>
        <taxon>Embryophyta</taxon>
        <taxon>Tracheophyta</taxon>
        <taxon>Spermatophyta</taxon>
        <taxon>Magnoliopsida</taxon>
        <taxon>eudicotyledons</taxon>
        <taxon>Gunneridae</taxon>
        <taxon>Pentapetalae</taxon>
        <taxon>asterids</taxon>
        <taxon>campanulids</taxon>
        <taxon>Asterales</taxon>
        <taxon>Asteraceae</taxon>
        <taxon>Asteroideae</taxon>
        <taxon>Anthemideae</taxon>
        <taxon>Anthemidinae</taxon>
        <taxon>Tanacetum</taxon>
    </lineage>
</organism>
<evidence type="ECO:0000256" key="1">
    <source>
        <dbReference type="SAM" id="MobiDB-lite"/>
    </source>
</evidence>
<feature type="compositionally biased region" description="Basic and acidic residues" evidence="1">
    <location>
        <begin position="75"/>
        <end position="92"/>
    </location>
</feature>
<feature type="region of interest" description="Disordered" evidence="1">
    <location>
        <begin position="71"/>
        <end position="92"/>
    </location>
</feature>
<dbReference type="EMBL" id="BKCJ010010281">
    <property type="protein sequence ID" value="GEU90872.1"/>
    <property type="molecule type" value="Genomic_DNA"/>
</dbReference>
<evidence type="ECO:0000313" key="2">
    <source>
        <dbReference type="EMBL" id="GEU90872.1"/>
    </source>
</evidence>
<gene>
    <name evidence="2" type="ORF">Tci_062850</name>
</gene>